<evidence type="ECO:0000313" key="1">
    <source>
        <dbReference type="EMBL" id="NKY85869.1"/>
    </source>
</evidence>
<dbReference type="Proteomes" id="UP000523447">
    <property type="component" value="Unassembled WGS sequence"/>
</dbReference>
<gene>
    <name evidence="1" type="ORF">HGA07_09555</name>
</gene>
<evidence type="ECO:0000313" key="2">
    <source>
        <dbReference type="Proteomes" id="UP000523447"/>
    </source>
</evidence>
<keyword evidence="2" id="KW-1185">Reference proteome</keyword>
<name>A0A7X6LWG4_9NOCA</name>
<reference evidence="1 2" key="1">
    <citation type="submission" date="2020-04" db="EMBL/GenBank/DDBJ databases">
        <title>MicrobeNet Type strains.</title>
        <authorList>
            <person name="Nicholson A.C."/>
        </authorList>
    </citation>
    <scope>NUCLEOTIDE SEQUENCE [LARGE SCALE GENOMIC DNA]</scope>
    <source>
        <strain evidence="1 2">DSM 44445</strain>
    </source>
</reference>
<dbReference type="EMBL" id="JAAXPE010000007">
    <property type="protein sequence ID" value="NKY85869.1"/>
    <property type="molecule type" value="Genomic_DNA"/>
</dbReference>
<organism evidence="1 2">
    <name type="scientific">Nocardia veterana</name>
    <dbReference type="NCBI Taxonomy" id="132249"/>
    <lineage>
        <taxon>Bacteria</taxon>
        <taxon>Bacillati</taxon>
        <taxon>Actinomycetota</taxon>
        <taxon>Actinomycetes</taxon>
        <taxon>Mycobacteriales</taxon>
        <taxon>Nocardiaceae</taxon>
        <taxon>Nocardia</taxon>
    </lineage>
</organism>
<accession>A0A7X6LWG4</accession>
<dbReference type="RefSeq" id="WP_040721581.1">
    <property type="nucleotide sequence ID" value="NZ_CAWPHS010000067.1"/>
</dbReference>
<dbReference type="AlphaFoldDB" id="A0A7X6LWG4"/>
<protein>
    <submittedName>
        <fullName evidence="1">Uncharacterized protein</fullName>
    </submittedName>
</protein>
<comment type="caution">
    <text evidence="1">The sequence shown here is derived from an EMBL/GenBank/DDBJ whole genome shotgun (WGS) entry which is preliminary data.</text>
</comment>
<proteinExistence type="predicted"/>
<sequence length="376" mass="40428">MAQPGAHDGTEWIDYSEFGERFVVHAVNRDRIEAAVSGMAGRGMSIGPFSIGPAGLAGLVAEGKVGKPVIARSEPHVTFEVRVPVSMHLTVTLGGQQFRIEATVEIDLTLHARTADPLLIVIDIPRVRSRDVSFAVRAEAVGAAVDVLLDPIASLVRREVASRLNAMLADPAARRGRVFDIEAIMNGTRSEHVARAEFEWIDYGEFGRRFFPLIVTADRVRDVVEGLAGRVIEVGPIRTGPGDAATVEVSGTVRMPRLSRRTGDAPVSFDLMIPVGLDITVDVLKANRYRAEVEVSLVLVARAADPLLIVVDVTPPRSGDVSVELQAEGWRAKVLGSVGKIRQQIAAQVAQVIRGELADPRGRTIDVAARIDAAIS</sequence>